<accession>A0A1Y2UNX5</accession>
<name>A0A1Y2UNX5_LIMRT</name>
<sequence>MIMANLLEAQDRNNRIVLDTTVSADRIVKIPAMNGHQGDDGRVVPFVIVQGPKQLPVNMQNKSIDLVGTDHDGRIKISGATYKPINMAGGMLDFTIPGAFYQAVGDYQQAYFRIKDSNNQVISTINVAFTTLAGADYMTTGDSRIYNGYVKQSMAGIEQEVADWVNQVKGMLSGTQGAADVARSAVQALLAAISANQVATFGGNNNFTGVNKFHGVTEIDNLQGPARQALFNYTDNKFNGLASQLDSITGRLANVLRTDSDWTRDYTLGGCLSRANNGNDFALSKYHIMQNVNLIIGRGDVKVDNDQEYNEAQIYLPWVVDNSDFAMSQIYFWDGYALPRLDITSKKLNISIRGKRHDINRLSLLIISFDR</sequence>
<dbReference type="InterPro" id="IPR018913">
    <property type="entry name" value="BppU_N"/>
</dbReference>
<reference evidence="2 5" key="1">
    <citation type="submission" date="2016-09" db="EMBL/GenBank/DDBJ databases">
        <title>Lactobacillus reuteri KLR3005, genome sequencing and assembly.</title>
        <authorList>
            <person name="Lee J.-Y."/>
            <person name="Kim E.B."/>
            <person name="Choi Y.-J."/>
        </authorList>
    </citation>
    <scope>NUCLEOTIDE SEQUENCE [LARGE SCALE GENOMIC DNA]</scope>
    <source>
        <strain evidence="2 5">KLR3005</strain>
    </source>
</reference>
<organism evidence="2 5">
    <name type="scientific">Limosilactobacillus reuteri</name>
    <name type="common">Lactobacillus reuteri</name>
    <dbReference type="NCBI Taxonomy" id="1598"/>
    <lineage>
        <taxon>Bacteria</taxon>
        <taxon>Bacillati</taxon>
        <taxon>Bacillota</taxon>
        <taxon>Bacilli</taxon>
        <taxon>Lactobacillales</taxon>
        <taxon>Lactobacillaceae</taxon>
        <taxon>Limosilactobacillus</taxon>
    </lineage>
</organism>
<comment type="caution">
    <text evidence="2">The sequence shown here is derived from an EMBL/GenBank/DDBJ whole genome shotgun (WGS) entry which is preliminary data.</text>
</comment>
<dbReference type="Proteomes" id="UP000194286">
    <property type="component" value="Unassembled WGS sequence"/>
</dbReference>
<evidence type="ECO:0000313" key="2">
    <source>
        <dbReference type="EMBL" id="OTA85386.1"/>
    </source>
</evidence>
<protein>
    <submittedName>
        <fullName evidence="2">DUF2479 domain-containing protein</fullName>
    </submittedName>
</protein>
<dbReference type="Gene3D" id="2.60.40.3350">
    <property type="match status" value="1"/>
</dbReference>
<evidence type="ECO:0000313" key="4">
    <source>
        <dbReference type="Proteomes" id="UP000194219"/>
    </source>
</evidence>
<dbReference type="Pfam" id="PF10651">
    <property type="entry name" value="BppU_N"/>
    <property type="match status" value="1"/>
</dbReference>
<dbReference type="AlphaFoldDB" id="A0A1Y2UNX5"/>
<dbReference type="EMBL" id="MIMU01000084">
    <property type="protein sequence ID" value="OTA85386.1"/>
    <property type="molecule type" value="Genomic_DNA"/>
</dbReference>
<reference evidence="3 4" key="2">
    <citation type="submission" date="2016-09" db="EMBL/GenBank/DDBJ databases">
        <title>Lactobacillus reuteri KLR3006, genome sequencing and assembly.</title>
        <authorList>
            <person name="Lee J.-Y."/>
            <person name="Kim E.B."/>
            <person name="Choi Y.-J."/>
        </authorList>
    </citation>
    <scope>NUCLEOTIDE SEQUENCE [LARGE SCALE GENOMIC DNA]</scope>
    <source>
        <strain evidence="3 4">KLR3006</strain>
    </source>
</reference>
<dbReference type="Proteomes" id="UP000194219">
    <property type="component" value="Unassembled WGS sequence"/>
</dbReference>
<evidence type="ECO:0000259" key="1">
    <source>
        <dbReference type="Pfam" id="PF10651"/>
    </source>
</evidence>
<dbReference type="EMBL" id="MIMV01000029">
    <property type="protein sequence ID" value="OTA92486.1"/>
    <property type="molecule type" value="Genomic_DNA"/>
</dbReference>
<feature type="domain" description="BppU N-terminal" evidence="1">
    <location>
        <begin position="14"/>
        <end position="135"/>
    </location>
</feature>
<proteinExistence type="predicted"/>
<evidence type="ECO:0000313" key="5">
    <source>
        <dbReference type="Proteomes" id="UP000194286"/>
    </source>
</evidence>
<gene>
    <name evidence="2" type="ORF">BHL82_00255</name>
    <name evidence="3" type="ORF">BHL83_10690</name>
</gene>
<evidence type="ECO:0000313" key="3">
    <source>
        <dbReference type="EMBL" id="OTA92486.1"/>
    </source>
</evidence>